<evidence type="ECO:0000256" key="2">
    <source>
        <dbReference type="SAM" id="MobiDB-lite"/>
    </source>
</evidence>
<proteinExistence type="predicted"/>
<reference evidence="3 4" key="1">
    <citation type="journal article" date="2023" name="Plants (Basel)">
        <title>Bridging the Gap: Combining Genomics and Transcriptomics Approaches to Understand Stylosanthes scabra, an Orphan Legume from the Brazilian Caatinga.</title>
        <authorList>
            <person name="Ferreira-Neto J.R.C."/>
            <person name="da Silva M.D."/>
            <person name="Binneck E."/>
            <person name="de Melo N.F."/>
            <person name="da Silva R.H."/>
            <person name="de Melo A.L.T.M."/>
            <person name="Pandolfi V."/>
            <person name="Bustamante F.O."/>
            <person name="Brasileiro-Vidal A.C."/>
            <person name="Benko-Iseppon A.M."/>
        </authorList>
    </citation>
    <scope>NUCLEOTIDE SEQUENCE [LARGE SCALE GENOMIC DNA]</scope>
    <source>
        <tissue evidence="3">Leaves</tissue>
    </source>
</reference>
<comment type="caution">
    <text evidence="3">The sequence shown here is derived from an EMBL/GenBank/DDBJ whole genome shotgun (WGS) entry which is preliminary data.</text>
</comment>
<dbReference type="Proteomes" id="UP001341840">
    <property type="component" value="Unassembled WGS sequence"/>
</dbReference>
<evidence type="ECO:0008006" key="5">
    <source>
        <dbReference type="Google" id="ProtNLM"/>
    </source>
</evidence>
<accession>A0ABU6RI91</accession>
<evidence type="ECO:0000313" key="3">
    <source>
        <dbReference type="EMBL" id="MED6123526.1"/>
    </source>
</evidence>
<keyword evidence="4" id="KW-1185">Reference proteome</keyword>
<organism evidence="3 4">
    <name type="scientific">Stylosanthes scabra</name>
    <dbReference type="NCBI Taxonomy" id="79078"/>
    <lineage>
        <taxon>Eukaryota</taxon>
        <taxon>Viridiplantae</taxon>
        <taxon>Streptophyta</taxon>
        <taxon>Embryophyta</taxon>
        <taxon>Tracheophyta</taxon>
        <taxon>Spermatophyta</taxon>
        <taxon>Magnoliopsida</taxon>
        <taxon>eudicotyledons</taxon>
        <taxon>Gunneridae</taxon>
        <taxon>Pentapetalae</taxon>
        <taxon>rosids</taxon>
        <taxon>fabids</taxon>
        <taxon>Fabales</taxon>
        <taxon>Fabaceae</taxon>
        <taxon>Papilionoideae</taxon>
        <taxon>50 kb inversion clade</taxon>
        <taxon>dalbergioids sensu lato</taxon>
        <taxon>Dalbergieae</taxon>
        <taxon>Pterocarpus clade</taxon>
        <taxon>Stylosanthes</taxon>
    </lineage>
</organism>
<evidence type="ECO:0000256" key="1">
    <source>
        <dbReference type="SAM" id="Coils"/>
    </source>
</evidence>
<gene>
    <name evidence="3" type="ORF">PIB30_049984</name>
</gene>
<feature type="coiled-coil region" evidence="1">
    <location>
        <begin position="541"/>
        <end position="617"/>
    </location>
</feature>
<feature type="region of interest" description="Disordered" evidence="2">
    <location>
        <begin position="418"/>
        <end position="437"/>
    </location>
</feature>
<protein>
    <recommendedName>
        <fullName evidence="5">Aminotransferase-like plant mobile domain-containing protein</fullName>
    </recommendedName>
</protein>
<name>A0ABU6RI91_9FABA</name>
<evidence type="ECO:0000313" key="4">
    <source>
        <dbReference type="Proteomes" id="UP001341840"/>
    </source>
</evidence>
<sequence>MLAVMLHKKQYVSLANLILGQLYESLTLVVETIHQGQDSFNPFGPLWVADLWLKAIFRPRIPRSVANFPKKAINGIRLTLLEKPESPYEFETFCSFFPWFFYLREDLEAYGDEVWAHTLIPQKLRALPSPSSFNPEDQLVKYEIDYTDELAQAIEATEERAKSYQRFSNPVRCCYSTKSFDDWWSNYFSSHCPPFEQVLANLGLHSVVQSAPLSKKSKVQWKFGKRKKVAYEDLSFEKYLKANAINPFISRELFMRPFQYPPFPNAQFGIADRLPDPAKGSRVTRQAQLLILKSLSSNRGPTKKRHPRKIKAKRTLVEQNHLIFEYTSLGHEANPVLISSSCPVSASTATATYSSLALPQHELITITSPIREINVEDEGPFTVPTPEADDLAFADDKFNLDSILSEVQEVFLSALQKTSSENPEAEGTLSLPSNENQKEDTEIVASAEIKAQLLEATSFLNHHASSEVSSLESFMEDLFNNNALLETRSEDLRLATAELSKHKKEVAKYGKALSKVKPLVEMGTNKEKEAESIEQAQLLRVEQLEKELSIAKQALADTQAGLAKIKATNLSLKDKMAEFEQKQSSNNSKCVAALKAIEEAEAKHKQAIEASTKLNKRQEELKLAFRFFLK</sequence>
<dbReference type="EMBL" id="JASCZI010030548">
    <property type="protein sequence ID" value="MED6123526.1"/>
    <property type="molecule type" value="Genomic_DNA"/>
</dbReference>
<keyword evidence="1" id="KW-0175">Coiled coil</keyword>